<keyword evidence="8" id="KW-0811">Translocation</keyword>
<keyword evidence="6" id="KW-0653">Protein transport</keyword>
<evidence type="ECO:0000256" key="3">
    <source>
        <dbReference type="ARBA" id="ARBA00022448"/>
    </source>
</evidence>
<evidence type="ECO:0000313" key="11">
    <source>
        <dbReference type="EMBL" id="KQK20890.1"/>
    </source>
</evidence>
<evidence type="ECO:0000256" key="2">
    <source>
        <dbReference type="ARBA" id="ARBA00008444"/>
    </source>
</evidence>
<keyword evidence="9" id="KW-0496">Mitochondrion</keyword>
<organism evidence="11">
    <name type="scientific">Brachypodium distachyon</name>
    <name type="common">Purple false brome</name>
    <name type="synonym">Trachynia distachya</name>
    <dbReference type="NCBI Taxonomy" id="15368"/>
    <lineage>
        <taxon>Eukaryota</taxon>
        <taxon>Viridiplantae</taxon>
        <taxon>Streptophyta</taxon>
        <taxon>Embryophyta</taxon>
        <taxon>Tracheophyta</taxon>
        <taxon>Spermatophyta</taxon>
        <taxon>Magnoliopsida</taxon>
        <taxon>Liliopsida</taxon>
        <taxon>Poales</taxon>
        <taxon>Poaceae</taxon>
        <taxon>BOP clade</taxon>
        <taxon>Pooideae</taxon>
        <taxon>Stipodae</taxon>
        <taxon>Brachypodieae</taxon>
        <taxon>Brachypodium</taxon>
    </lineage>
</organism>
<evidence type="ECO:0000256" key="7">
    <source>
        <dbReference type="ARBA" id="ARBA00022989"/>
    </source>
</evidence>
<accession>A0A0Q3S705</accession>
<keyword evidence="4" id="KW-0812">Transmembrane</keyword>
<comment type="subcellular location">
    <subcellularLocation>
        <location evidence="1">Mitochondrion inner membrane</location>
        <topology evidence="1">Multi-pass membrane protein</topology>
    </subcellularLocation>
</comment>
<protein>
    <submittedName>
        <fullName evidence="11 12">Uncharacterized protein</fullName>
    </submittedName>
</protein>
<reference evidence="12" key="3">
    <citation type="submission" date="2018-08" db="UniProtKB">
        <authorList>
            <consortium name="EnsemblPlants"/>
        </authorList>
    </citation>
    <scope>IDENTIFICATION</scope>
    <source>
        <strain evidence="12">cv. Bd21</strain>
    </source>
</reference>
<dbReference type="PANTHER" id="PTHR10485:SF0">
    <property type="entry name" value="AT05822P-RELATED"/>
    <property type="match status" value="1"/>
</dbReference>
<evidence type="ECO:0000256" key="4">
    <source>
        <dbReference type="ARBA" id="ARBA00022692"/>
    </source>
</evidence>
<comment type="similarity">
    <text evidence="2">Belongs to the Tim17/Tim22/Tim23 family.</text>
</comment>
<evidence type="ECO:0000256" key="5">
    <source>
        <dbReference type="ARBA" id="ARBA00022792"/>
    </source>
</evidence>
<evidence type="ECO:0000256" key="1">
    <source>
        <dbReference type="ARBA" id="ARBA00004448"/>
    </source>
</evidence>
<evidence type="ECO:0000313" key="13">
    <source>
        <dbReference type="Proteomes" id="UP000008810"/>
    </source>
</evidence>
<dbReference type="EnsemblPlants" id="KQK20890">
    <property type="protein sequence ID" value="KQK20890"/>
    <property type="gene ID" value="BRADI_1g57322v3"/>
</dbReference>
<evidence type="ECO:0000256" key="8">
    <source>
        <dbReference type="ARBA" id="ARBA00023010"/>
    </source>
</evidence>
<keyword evidence="5" id="KW-0999">Mitochondrion inner membrane</keyword>
<evidence type="ECO:0000256" key="6">
    <source>
        <dbReference type="ARBA" id="ARBA00022927"/>
    </source>
</evidence>
<dbReference type="AlphaFoldDB" id="A0A0Q3S705"/>
<dbReference type="GO" id="GO:0030150">
    <property type="term" value="P:protein import into mitochondrial matrix"/>
    <property type="evidence" value="ECO:0000318"/>
    <property type="project" value="GO_Central"/>
</dbReference>
<dbReference type="Gramene" id="KQK20890">
    <property type="protein sequence ID" value="KQK20890"/>
    <property type="gene ID" value="BRADI_1g57322v3"/>
</dbReference>
<proteinExistence type="inferred from homology"/>
<keyword evidence="13" id="KW-1185">Reference proteome</keyword>
<sequence length="130" mass="13968">MADGSDLHVMLEEPGRHVLNFFGDAHQLPNGGIQAVLRTAPRTSGYCAVWFGVFSVVERGMVAVRRKEEPMWSDKSVAAAAAFGVPSSPHGVRATRRSALIGGACAAVLLSAVDRLRQVPKDDRNWSLSP</sequence>
<evidence type="ECO:0000313" key="12">
    <source>
        <dbReference type="EnsemblPlants" id="KQK20890"/>
    </source>
</evidence>
<dbReference type="Pfam" id="PF02466">
    <property type="entry name" value="Tim17"/>
    <property type="match status" value="1"/>
</dbReference>
<reference evidence="11 12" key="1">
    <citation type="journal article" date="2010" name="Nature">
        <title>Genome sequencing and analysis of the model grass Brachypodium distachyon.</title>
        <authorList>
            <consortium name="International Brachypodium Initiative"/>
        </authorList>
    </citation>
    <scope>NUCLEOTIDE SEQUENCE [LARGE SCALE GENOMIC DNA]</scope>
    <source>
        <strain evidence="11 12">Bd21</strain>
    </source>
</reference>
<dbReference type="PANTHER" id="PTHR10485">
    <property type="entry name" value="MITOCHONDRIAL IMPORT INNER MEMBRANE TRANSLOCASE SUBUNIT TIM-17"/>
    <property type="match status" value="1"/>
</dbReference>
<name>A0A0Q3S705_BRADI</name>
<keyword evidence="7" id="KW-1133">Transmembrane helix</keyword>
<dbReference type="EMBL" id="CM000880">
    <property type="protein sequence ID" value="KQK20890.1"/>
    <property type="molecule type" value="Genomic_DNA"/>
</dbReference>
<gene>
    <name evidence="11" type="ORF">BRADI_1g57322v3</name>
</gene>
<dbReference type="Proteomes" id="UP000008810">
    <property type="component" value="Chromosome 1"/>
</dbReference>
<dbReference type="GO" id="GO:0005744">
    <property type="term" value="C:TIM23 mitochondrial import inner membrane translocase complex"/>
    <property type="evidence" value="ECO:0000318"/>
    <property type="project" value="GO_Central"/>
</dbReference>
<evidence type="ECO:0000256" key="9">
    <source>
        <dbReference type="ARBA" id="ARBA00023128"/>
    </source>
</evidence>
<dbReference type="InParanoid" id="A0A0Q3S705"/>
<dbReference type="STRING" id="15368.A0A0Q3S705"/>
<evidence type="ECO:0000256" key="10">
    <source>
        <dbReference type="ARBA" id="ARBA00023136"/>
    </source>
</evidence>
<keyword evidence="3" id="KW-0813">Transport</keyword>
<reference evidence="11" key="2">
    <citation type="submission" date="2017-06" db="EMBL/GenBank/DDBJ databases">
        <title>WGS assembly of Brachypodium distachyon.</title>
        <authorList>
            <consortium name="The International Brachypodium Initiative"/>
            <person name="Lucas S."/>
            <person name="Harmon-Smith M."/>
            <person name="Lail K."/>
            <person name="Tice H."/>
            <person name="Grimwood J."/>
            <person name="Bruce D."/>
            <person name="Barry K."/>
            <person name="Shu S."/>
            <person name="Lindquist E."/>
            <person name="Wang M."/>
            <person name="Pitluck S."/>
            <person name="Vogel J.P."/>
            <person name="Garvin D.F."/>
            <person name="Mockler T.C."/>
            <person name="Schmutz J."/>
            <person name="Rokhsar D."/>
            <person name="Bevan M.W."/>
        </authorList>
    </citation>
    <scope>NUCLEOTIDE SEQUENCE</scope>
    <source>
        <strain evidence="11">Bd21</strain>
    </source>
</reference>
<keyword evidence="10" id="KW-0472">Membrane</keyword>